<dbReference type="RefSeq" id="WP_061124200.1">
    <property type="nucleotide sequence ID" value="NZ_FCOF02000008.1"/>
</dbReference>
<evidence type="ECO:0000313" key="4">
    <source>
        <dbReference type="Proteomes" id="UP000054870"/>
    </source>
</evidence>
<dbReference type="Gene3D" id="2.30.110.50">
    <property type="match status" value="1"/>
</dbReference>
<dbReference type="Pfam" id="PF10106">
    <property type="entry name" value="DUF2345"/>
    <property type="match status" value="1"/>
</dbReference>
<dbReference type="InterPro" id="IPR028244">
    <property type="entry name" value="T6SS_Rhs_Vgr_dom"/>
</dbReference>
<feature type="domain" description="DUF2345" evidence="1">
    <location>
        <begin position="600"/>
        <end position="747"/>
    </location>
</feature>
<accession>A0A158AJE6</accession>
<evidence type="ECO:0000259" key="1">
    <source>
        <dbReference type="Pfam" id="PF10106"/>
    </source>
</evidence>
<name>A0A158AJE6_9BURK</name>
<dbReference type="InterPro" id="IPR018769">
    <property type="entry name" value="VgrG2_DUF2345"/>
</dbReference>
<sequence length="913" mass="99854">MADVLDKALQRVAGQVVTGRQEYHLEVFGAEEKAQGFSVLSCNVRERMGEPVVATIVLTHPNRLSRKHFLGKDAKFSMSPLGGMPHCFSGFVASYKTLKTTAEFTKYEIELKSHLGRLEGVSRFRIYQHQTAPEIVVSKLREHGIPDHLISVRLRGAHPQHAFRFQYGQSDLAYIQMLCQKAGIYLYIQETEYGDQIVLGDDIDHYIYDPELNLSYREASGQNAARASVYELSVQATTVAKSFAVAEYNPEQAYERFFDEANVAPEDPTTYGTPYVFGTGHRDFAGAKFEAQLRHEEAIAWQVVIEGKSTEPALQTGRVFHTDETLDDAPDGLMVIEVTHTGARDQAYTNAFKAIPADRRFRLRLDATSWPRVAGTLSARVTSPDRYKYAFLNAAGYYTVRFDFDFDGWPKGGESVPLRLIKPFAGALQTGFHFPALDNTEAVITFRDSDPDKPEIMGFHHHSQAVDLVTSDRRWISRGMIRTQSNNKLRFEDWQGQEGIKLSTEHSGKSQLNLGYLVDNTLEQRGEGYELRTSGYGAVRGGKGVHVTAYDQPAASGKQLDMQQTVAQLEQALELARALADSARAAKAEPADTDAQQSVNQQLDGLKDAGLLASAPASIGLIAGRGVQVAAKESIAAVAGKNVDISVMKRFAVAAGDLVSIFAQKLGVKLFAAKGPVEIQAQSDAMSLVADKDLTISSVNGKVTVAAARELILECGGAFVQLKDGNITLGGPGDLFFKTITIQKQGAASVYSKLGPLPAQPQQGPVKFNMLLSDMPGPNGHPHTNTSWRIVQATSAESALMSPESILSGMSSETGQLLLSDADQTKLHEAYNSGPGQVWLTYAGQARALVLNTRVDALPDSSKFYAAMDALGYSDRMFIAQQTDIDETSRLVACEELQTNDVQVLFRKLKGMA</sequence>
<dbReference type="OrthoDB" id="8590234at2"/>
<proteinExistence type="predicted"/>
<evidence type="ECO:0000259" key="2">
    <source>
        <dbReference type="Pfam" id="PF13296"/>
    </source>
</evidence>
<organism evidence="3 4">
    <name type="scientific">Caballeronia catudaia</name>
    <dbReference type="NCBI Taxonomy" id="1777136"/>
    <lineage>
        <taxon>Bacteria</taxon>
        <taxon>Pseudomonadati</taxon>
        <taxon>Pseudomonadota</taxon>
        <taxon>Betaproteobacteria</taxon>
        <taxon>Burkholderiales</taxon>
        <taxon>Burkholderiaceae</taxon>
        <taxon>Caballeronia</taxon>
    </lineage>
</organism>
<dbReference type="SUPFAM" id="SSF69279">
    <property type="entry name" value="Phage tail proteins"/>
    <property type="match status" value="2"/>
</dbReference>
<reference evidence="3" key="1">
    <citation type="submission" date="2016-01" db="EMBL/GenBank/DDBJ databases">
        <authorList>
            <person name="Peeters C."/>
        </authorList>
    </citation>
    <scope>NUCLEOTIDE SEQUENCE [LARGE SCALE GENOMIC DNA]</scope>
    <source>
        <strain evidence="3">LMG 29318</strain>
    </source>
</reference>
<evidence type="ECO:0000313" key="3">
    <source>
        <dbReference type="EMBL" id="SAK57944.1"/>
    </source>
</evidence>
<dbReference type="Proteomes" id="UP000054870">
    <property type="component" value="Unassembled WGS sequence"/>
</dbReference>
<dbReference type="EMBL" id="FCOF02000008">
    <property type="protein sequence ID" value="SAK57944.1"/>
    <property type="molecule type" value="Genomic_DNA"/>
</dbReference>
<feature type="domain" description="Putative type VI secretion system Rhs element associated Vgr" evidence="2">
    <location>
        <begin position="481"/>
        <end position="583"/>
    </location>
</feature>
<gene>
    <name evidence="3" type="ORF">AWB75_02288</name>
</gene>
<dbReference type="SUPFAM" id="SSF69255">
    <property type="entry name" value="gp5 N-terminal domain-like"/>
    <property type="match status" value="1"/>
</dbReference>
<dbReference type="Pfam" id="PF05954">
    <property type="entry name" value="Phage_GPD"/>
    <property type="match status" value="1"/>
</dbReference>
<protein>
    <submittedName>
        <fullName evidence="3">Rhs element Vgr protein</fullName>
    </submittedName>
</protein>
<comment type="caution">
    <text evidence="3">The sequence shown here is derived from an EMBL/GenBank/DDBJ whole genome shotgun (WGS) entry which is preliminary data.</text>
</comment>
<keyword evidence="4" id="KW-1185">Reference proteome</keyword>
<dbReference type="InterPro" id="IPR037026">
    <property type="entry name" value="Vgr_OB-fold_dom_sf"/>
</dbReference>
<dbReference type="Gene3D" id="3.55.50.10">
    <property type="entry name" value="Baseplate protein-like domains"/>
    <property type="match status" value="1"/>
</dbReference>
<dbReference type="Gene3D" id="4.10.220.110">
    <property type="match status" value="1"/>
</dbReference>
<dbReference type="NCBIfam" id="TIGR01646">
    <property type="entry name" value="vgr_GE"/>
    <property type="match status" value="1"/>
</dbReference>
<dbReference type="InterPro" id="IPR006533">
    <property type="entry name" value="T6SS_Vgr_RhsGE"/>
</dbReference>
<dbReference type="Pfam" id="PF13296">
    <property type="entry name" value="T6SS_Vgr"/>
    <property type="match status" value="1"/>
</dbReference>
<dbReference type="Gene3D" id="2.40.50.230">
    <property type="entry name" value="Gp5 N-terminal domain"/>
    <property type="match status" value="1"/>
</dbReference>
<dbReference type="AlphaFoldDB" id="A0A158AJE6"/>